<organism evidence="1 2">
    <name type="scientific">Campylobacter showae RM3277</name>
    <dbReference type="NCBI Taxonomy" id="553219"/>
    <lineage>
        <taxon>Bacteria</taxon>
        <taxon>Pseudomonadati</taxon>
        <taxon>Campylobacterota</taxon>
        <taxon>Epsilonproteobacteria</taxon>
        <taxon>Campylobacterales</taxon>
        <taxon>Campylobacteraceae</taxon>
        <taxon>Campylobacter</taxon>
    </lineage>
</organism>
<evidence type="ECO:0000313" key="2">
    <source>
        <dbReference type="Proteomes" id="UP000003107"/>
    </source>
</evidence>
<evidence type="ECO:0000313" key="1">
    <source>
        <dbReference type="EMBL" id="EET78710.1"/>
    </source>
</evidence>
<dbReference type="EMBL" id="ACVQ01000032">
    <property type="protein sequence ID" value="EET78710.1"/>
    <property type="molecule type" value="Genomic_DNA"/>
</dbReference>
<dbReference type="STRING" id="553219.CAMSH0001_1313"/>
<sequence length="43" mass="4731">MRAPSLSNLQVAAIPLSPVYATETRPFTALAQIYVKFNPLARI</sequence>
<dbReference type="AlphaFoldDB" id="C6RIG7"/>
<proteinExistence type="predicted"/>
<comment type="caution">
    <text evidence="1">The sequence shown here is derived from an EMBL/GenBank/DDBJ whole genome shotgun (WGS) entry which is preliminary data.</text>
</comment>
<accession>C6RIG7</accession>
<reference evidence="1 2" key="1">
    <citation type="submission" date="2009-07" db="EMBL/GenBank/DDBJ databases">
        <authorList>
            <person name="Madupu R."/>
            <person name="Sebastian Y."/>
            <person name="Durkin A.S."/>
            <person name="Torralba M."/>
            <person name="Methe B."/>
            <person name="Sutton G.G."/>
            <person name="Strausberg R.L."/>
            <person name="Nelson K.E."/>
        </authorList>
    </citation>
    <scope>NUCLEOTIDE SEQUENCE [LARGE SCALE GENOMIC DNA]</scope>
    <source>
        <strain evidence="1 2">RM3277</strain>
    </source>
</reference>
<gene>
    <name evidence="1" type="ORF">CAMSH0001_1313</name>
</gene>
<keyword evidence="2" id="KW-1185">Reference proteome</keyword>
<name>C6RIG7_9BACT</name>
<protein>
    <submittedName>
        <fullName evidence="1">Uncharacterized protein</fullName>
    </submittedName>
</protein>
<dbReference type="Proteomes" id="UP000003107">
    <property type="component" value="Unassembled WGS sequence"/>
</dbReference>